<dbReference type="RefSeq" id="WP_185178011.1">
    <property type="nucleotide sequence ID" value="NZ_CBCSEP010000003.1"/>
</dbReference>
<evidence type="ECO:0000313" key="3">
    <source>
        <dbReference type="Proteomes" id="UP000574133"/>
    </source>
</evidence>
<keyword evidence="3" id="KW-1185">Reference proteome</keyword>
<dbReference type="SUPFAM" id="SSF52833">
    <property type="entry name" value="Thioredoxin-like"/>
    <property type="match status" value="1"/>
</dbReference>
<dbReference type="Proteomes" id="UP000574133">
    <property type="component" value="Unassembled WGS sequence"/>
</dbReference>
<proteinExistence type="predicted"/>
<dbReference type="AlphaFoldDB" id="A0A841T9L9"/>
<dbReference type="GO" id="GO:0016491">
    <property type="term" value="F:oxidoreductase activity"/>
    <property type="evidence" value="ECO:0007669"/>
    <property type="project" value="InterPro"/>
</dbReference>
<dbReference type="Gene3D" id="3.40.30.10">
    <property type="entry name" value="Glutaredoxin"/>
    <property type="match status" value="1"/>
</dbReference>
<dbReference type="InterPro" id="IPR001853">
    <property type="entry name" value="DSBA-like_thioredoxin_dom"/>
</dbReference>
<sequence length="215" mass="23921">MQIRIYSDMVCPWCRIGKKNLSDAIQEWGERTGEEVAVSHHAFLLDPSLPPEGLPYKESMAAKFGGEDRVAPMLDRVREAGAAVGVTFRWDRVTRMPNTVLAHRVTALLPEDQREQWVDAVMSAYFEYGRDIAKPEVLLELAGDLGFDAGSLSLQLKEGRGSEEVQADLEQAQRMGISGVPFFVIDNKYGLSGAYPAAEFVRAFEKIAEQKQQNG</sequence>
<evidence type="ECO:0000259" key="1">
    <source>
        <dbReference type="Pfam" id="PF01323"/>
    </source>
</evidence>
<evidence type="ECO:0000313" key="2">
    <source>
        <dbReference type="EMBL" id="MBB6676726.1"/>
    </source>
</evidence>
<accession>A0A841T9L9</accession>
<dbReference type="PANTHER" id="PTHR13887">
    <property type="entry name" value="GLUTATHIONE S-TRANSFERASE KAPPA"/>
    <property type="match status" value="1"/>
</dbReference>
<dbReference type="InterPro" id="IPR036249">
    <property type="entry name" value="Thioredoxin-like_sf"/>
</dbReference>
<organism evidence="2 3">
    <name type="scientific">Cohnella lubricantis</name>
    <dbReference type="NCBI Taxonomy" id="2163172"/>
    <lineage>
        <taxon>Bacteria</taxon>
        <taxon>Bacillati</taxon>
        <taxon>Bacillota</taxon>
        <taxon>Bacilli</taxon>
        <taxon>Bacillales</taxon>
        <taxon>Paenibacillaceae</taxon>
        <taxon>Cohnella</taxon>
    </lineage>
</organism>
<gene>
    <name evidence="2" type="ORF">H4Q31_05210</name>
</gene>
<dbReference type="PANTHER" id="PTHR13887:SF41">
    <property type="entry name" value="THIOREDOXIN SUPERFAMILY PROTEIN"/>
    <property type="match status" value="1"/>
</dbReference>
<dbReference type="EMBL" id="JACJVN010000021">
    <property type="protein sequence ID" value="MBB6676726.1"/>
    <property type="molecule type" value="Genomic_DNA"/>
</dbReference>
<protein>
    <submittedName>
        <fullName evidence="2">DsbA family oxidoreductase</fullName>
    </submittedName>
</protein>
<name>A0A841T9L9_9BACL</name>
<reference evidence="2 3" key="1">
    <citation type="submission" date="2020-08" db="EMBL/GenBank/DDBJ databases">
        <title>Cohnella phylogeny.</title>
        <authorList>
            <person name="Dunlap C."/>
        </authorList>
    </citation>
    <scope>NUCLEOTIDE SEQUENCE [LARGE SCALE GENOMIC DNA]</scope>
    <source>
        <strain evidence="2 3">DSM 103658</strain>
    </source>
</reference>
<comment type="caution">
    <text evidence="2">The sequence shown here is derived from an EMBL/GenBank/DDBJ whole genome shotgun (WGS) entry which is preliminary data.</text>
</comment>
<feature type="domain" description="DSBA-like thioredoxin" evidence="1">
    <location>
        <begin position="2"/>
        <end position="203"/>
    </location>
</feature>
<dbReference type="CDD" id="cd03024">
    <property type="entry name" value="DsbA_FrnE"/>
    <property type="match status" value="1"/>
</dbReference>
<dbReference type="Pfam" id="PF01323">
    <property type="entry name" value="DSBA"/>
    <property type="match status" value="1"/>
</dbReference>